<evidence type="ECO:0000313" key="9">
    <source>
        <dbReference type="EMBL" id="TDR45680.1"/>
    </source>
</evidence>
<dbReference type="GO" id="GO:0009103">
    <property type="term" value="P:lipopolysaccharide biosynthetic process"/>
    <property type="evidence" value="ECO:0007669"/>
    <property type="project" value="TreeGrafter"/>
</dbReference>
<proteinExistence type="predicted"/>
<evidence type="ECO:0000256" key="3">
    <source>
        <dbReference type="ARBA" id="ARBA00022676"/>
    </source>
</evidence>
<feature type="transmembrane region" description="Helical" evidence="8">
    <location>
        <begin position="344"/>
        <end position="366"/>
    </location>
</feature>
<feature type="transmembrane region" description="Helical" evidence="8">
    <location>
        <begin position="406"/>
        <end position="425"/>
    </location>
</feature>
<feature type="transmembrane region" description="Helical" evidence="8">
    <location>
        <begin position="291"/>
        <end position="308"/>
    </location>
</feature>
<dbReference type="OrthoDB" id="9775035at2"/>
<dbReference type="GO" id="GO:0016763">
    <property type="term" value="F:pentosyltransferase activity"/>
    <property type="evidence" value="ECO:0007669"/>
    <property type="project" value="TreeGrafter"/>
</dbReference>
<comment type="caution">
    <text evidence="9">The sequence shown here is derived from an EMBL/GenBank/DDBJ whole genome shotgun (WGS) entry which is preliminary data.</text>
</comment>
<feature type="transmembrane region" description="Helical" evidence="8">
    <location>
        <begin position="314"/>
        <end position="332"/>
    </location>
</feature>
<feature type="transmembrane region" description="Helical" evidence="8">
    <location>
        <begin position="158"/>
        <end position="186"/>
    </location>
</feature>
<comment type="subcellular location">
    <subcellularLocation>
        <location evidence="1">Cell membrane</location>
        <topology evidence="1">Multi-pass membrane protein</topology>
    </subcellularLocation>
</comment>
<dbReference type="EMBL" id="SNZH01000004">
    <property type="protein sequence ID" value="TDR45680.1"/>
    <property type="molecule type" value="Genomic_DNA"/>
</dbReference>
<keyword evidence="3" id="KW-0328">Glycosyltransferase</keyword>
<feature type="transmembrane region" description="Helical" evidence="8">
    <location>
        <begin position="125"/>
        <end position="152"/>
    </location>
</feature>
<dbReference type="AlphaFoldDB" id="A0A4R6Z278"/>
<keyword evidence="10" id="KW-1185">Reference proteome</keyword>
<dbReference type="InterPro" id="IPR050297">
    <property type="entry name" value="LipidA_mod_glycosyltrf_83"/>
</dbReference>
<keyword evidence="6 8" id="KW-1133">Transmembrane helix</keyword>
<evidence type="ECO:0000256" key="2">
    <source>
        <dbReference type="ARBA" id="ARBA00022475"/>
    </source>
</evidence>
<organism evidence="9 10">
    <name type="scientific">Tahibacter aquaticus</name>
    <dbReference type="NCBI Taxonomy" id="520092"/>
    <lineage>
        <taxon>Bacteria</taxon>
        <taxon>Pseudomonadati</taxon>
        <taxon>Pseudomonadota</taxon>
        <taxon>Gammaproteobacteria</taxon>
        <taxon>Lysobacterales</taxon>
        <taxon>Rhodanobacteraceae</taxon>
        <taxon>Tahibacter</taxon>
    </lineage>
</organism>
<evidence type="ECO:0000256" key="5">
    <source>
        <dbReference type="ARBA" id="ARBA00022692"/>
    </source>
</evidence>
<dbReference type="PANTHER" id="PTHR33908:SF3">
    <property type="entry name" value="UNDECAPRENYL PHOSPHATE-ALPHA-4-AMINO-4-DEOXY-L-ARABINOSE ARABINOSYL TRANSFERASE"/>
    <property type="match status" value="1"/>
</dbReference>
<reference evidence="9 10" key="1">
    <citation type="submission" date="2019-03" db="EMBL/GenBank/DDBJ databases">
        <title>Genomic Encyclopedia of Type Strains, Phase IV (KMG-IV): sequencing the most valuable type-strain genomes for metagenomic binning, comparative biology and taxonomic classification.</title>
        <authorList>
            <person name="Goeker M."/>
        </authorList>
    </citation>
    <scope>NUCLEOTIDE SEQUENCE [LARGE SCALE GENOMIC DNA]</scope>
    <source>
        <strain evidence="9 10">DSM 21667</strain>
    </source>
</reference>
<evidence type="ECO:0000256" key="4">
    <source>
        <dbReference type="ARBA" id="ARBA00022679"/>
    </source>
</evidence>
<evidence type="ECO:0000256" key="7">
    <source>
        <dbReference type="ARBA" id="ARBA00023136"/>
    </source>
</evidence>
<dbReference type="RefSeq" id="WP_133818048.1">
    <property type="nucleotide sequence ID" value="NZ_SNZH01000004.1"/>
</dbReference>
<evidence type="ECO:0000256" key="8">
    <source>
        <dbReference type="SAM" id="Phobius"/>
    </source>
</evidence>
<feature type="transmembrane region" description="Helical" evidence="8">
    <location>
        <begin position="83"/>
        <end position="104"/>
    </location>
</feature>
<evidence type="ECO:0000313" key="10">
    <source>
        <dbReference type="Proteomes" id="UP000295293"/>
    </source>
</evidence>
<feature type="transmembrane region" description="Helical" evidence="8">
    <location>
        <begin position="378"/>
        <end position="399"/>
    </location>
</feature>
<feature type="transmembrane region" description="Helical" evidence="8">
    <location>
        <begin position="254"/>
        <end position="271"/>
    </location>
</feature>
<dbReference type="GO" id="GO:0010041">
    <property type="term" value="P:response to iron(III) ion"/>
    <property type="evidence" value="ECO:0007669"/>
    <property type="project" value="TreeGrafter"/>
</dbReference>
<evidence type="ECO:0000256" key="1">
    <source>
        <dbReference type="ARBA" id="ARBA00004651"/>
    </source>
</evidence>
<dbReference type="GO" id="GO:0005886">
    <property type="term" value="C:plasma membrane"/>
    <property type="evidence" value="ECO:0007669"/>
    <property type="project" value="UniProtKB-SubCell"/>
</dbReference>
<feature type="transmembrane region" description="Helical" evidence="8">
    <location>
        <begin position="206"/>
        <end position="226"/>
    </location>
</feature>
<accession>A0A4R6Z278</accession>
<keyword evidence="5 8" id="KW-0812">Transmembrane</keyword>
<sequence length="543" mass="60425">MSLRASHLPPVWLLLWFCLALLAIFQHGPMPLYSTRTLAVAWEMWNTGQWLVPHINGQPYSHKVPLLFWLIHAGWAVFGVNDIWPSVLQIGIGAGWLAASAALARRVLDLRPAAAASVPWLLGALVYPFLFGLQIMYETLLALTVVLALWAMHGRPRWGWFALALGAGLMTKGPVMLLHVAFPLLLGPWWSEYARADPWCWYRRGALGVAAGLAVLLAWAVPAGMAGGEAYRNELFFLQTAGRVVDSFDHARPLHWYLPMLLVLLFPWVAWPRLWRAVFAQRPQLDDSSRFLASWLLPTFVVFCLISGKQVYYLLPLLPAACIAIALVLARAQPAGTGRRRWSAWPLALLLFAVALALVALSLGLLDAQRGPRWLGDVAAVGGWFAPGLIALGAVLLVWAHGRHEIARIASVTLGAAVLMQMLFAQSMYRNFDLRPAAARIALAQTAGRPVANVGGYAGQFHFFGRLARPIDDIHTHDLPAWTQQHPHGMIVRYPVRSDPHARDRAEWMQPFRSRQLEIWDATVLAEFERASAPSQDDEDVER</sequence>
<evidence type="ECO:0000256" key="6">
    <source>
        <dbReference type="ARBA" id="ARBA00022989"/>
    </source>
</evidence>
<name>A0A4R6Z278_9GAMM</name>
<keyword evidence="7 8" id="KW-0472">Membrane</keyword>
<keyword evidence="4 9" id="KW-0808">Transferase</keyword>
<dbReference type="Proteomes" id="UP000295293">
    <property type="component" value="Unassembled WGS sequence"/>
</dbReference>
<keyword evidence="2" id="KW-1003">Cell membrane</keyword>
<protein>
    <submittedName>
        <fullName evidence="9">4-amino-4-deoxy-L-arabinose transferase-like glycosyltransferase</fullName>
    </submittedName>
</protein>
<gene>
    <name evidence="9" type="ORF">DFR29_104108</name>
</gene>
<dbReference type="PANTHER" id="PTHR33908">
    <property type="entry name" value="MANNOSYLTRANSFERASE YKCB-RELATED"/>
    <property type="match status" value="1"/>
</dbReference>